<reference evidence="2" key="1">
    <citation type="submission" date="2019-08" db="EMBL/GenBank/DDBJ databases">
        <title>The improved chromosome-level genome for the pearl oyster Pinctada fucata martensii using PacBio sequencing and Hi-C.</title>
        <authorList>
            <person name="Zheng Z."/>
        </authorList>
    </citation>
    <scope>NUCLEOTIDE SEQUENCE</scope>
    <source>
        <strain evidence="2">ZZ-2019</strain>
        <tissue evidence="2">Adductor muscle</tissue>
    </source>
</reference>
<accession>A0AA88Y2J3</accession>
<dbReference type="EMBL" id="VSWD01000007">
    <property type="protein sequence ID" value="KAK3097145.1"/>
    <property type="molecule type" value="Genomic_DNA"/>
</dbReference>
<protein>
    <submittedName>
        <fullName evidence="2">Uncharacterized protein</fullName>
    </submittedName>
</protein>
<dbReference type="Proteomes" id="UP001186944">
    <property type="component" value="Unassembled WGS sequence"/>
</dbReference>
<dbReference type="AlphaFoldDB" id="A0AA88Y2J3"/>
<dbReference type="PANTHER" id="PTHR47773">
    <property type="entry name" value="SI:DKEY-9I5.2-RELATED"/>
    <property type="match status" value="1"/>
</dbReference>
<feature type="compositionally biased region" description="Polar residues" evidence="1">
    <location>
        <begin position="474"/>
        <end position="483"/>
    </location>
</feature>
<organism evidence="2 3">
    <name type="scientific">Pinctada imbricata</name>
    <name type="common">Atlantic pearl-oyster</name>
    <name type="synonym">Pinctada martensii</name>
    <dbReference type="NCBI Taxonomy" id="66713"/>
    <lineage>
        <taxon>Eukaryota</taxon>
        <taxon>Metazoa</taxon>
        <taxon>Spiralia</taxon>
        <taxon>Lophotrochozoa</taxon>
        <taxon>Mollusca</taxon>
        <taxon>Bivalvia</taxon>
        <taxon>Autobranchia</taxon>
        <taxon>Pteriomorphia</taxon>
        <taxon>Pterioida</taxon>
        <taxon>Pterioidea</taxon>
        <taxon>Pteriidae</taxon>
        <taxon>Pinctada</taxon>
    </lineage>
</organism>
<feature type="compositionally biased region" description="Polar residues" evidence="1">
    <location>
        <begin position="208"/>
        <end position="227"/>
    </location>
</feature>
<sequence>MEPVIPCLSDGSPDLTYSREAQIINDRHRGREKQNWKPAEKPEINRQSAIAEVIQLGGTLASATNFQAYLLDGLSRWNSDRAAVATSTSMSQTPLKVQTYSGLLRYTANQLSREVLEKEICPGYLRPNQYTGELIGIEYLYSQTGNVLQDYEAAEQTIQETTEAEIPPNEDDEDFGESDDVEDLTIPPVSPSLSDDLPMEQDDPPIQSHYSQQSGHPTAQMKASHSQANAQQVLPIPSETDYKKLLSSISEPILGPDNVGGYDKVQDLAEYLITFRNSTGALKKQEVDRIVQLWKELSDYDKRRTIFPVRYSSKQTSGRFRSPKKEFLPGVESTRKCFLAGNMGAAQWPDCNRYVEATMIKLCNLYPSSKRDKDGTLVNRWNRIQRAYQIIKDSILDNSTVMDETTLQFPNINRTTLTQWYNKRGKQQERKILTQGLENPAAQFTAPLPLPSAQAKARVIPVGSCDQLHEFKSPPNTAGTFTPCTKGRRQKPASAGVSITRVTSSPSITPPSVTVTPIPSPFPTMTSQSQYVNILPASEPTSATYSITVPTVMPGLEDVHVLQPGQDVPKSTIRYRKRKVEEEAKGLKRRIYTRKCNERLCKKCSLPLQSPQHKQYMGNLFCELSEIITYEEWLSNLKQKYSSFKRKKNDPTVEDS</sequence>
<name>A0AA88Y2J3_PINIB</name>
<feature type="region of interest" description="Disordered" evidence="1">
    <location>
        <begin position="161"/>
        <end position="227"/>
    </location>
</feature>
<keyword evidence="3" id="KW-1185">Reference proteome</keyword>
<dbReference type="PANTHER" id="PTHR47773:SF1">
    <property type="entry name" value="C2H2-TYPE DOMAIN-CONTAINING PROTEIN"/>
    <property type="match status" value="1"/>
</dbReference>
<gene>
    <name evidence="2" type="ORF">FSP39_006793</name>
</gene>
<proteinExistence type="predicted"/>
<feature type="region of interest" description="Disordered" evidence="1">
    <location>
        <begin position="474"/>
        <end position="496"/>
    </location>
</feature>
<feature type="compositionally biased region" description="Acidic residues" evidence="1">
    <location>
        <begin position="168"/>
        <end position="183"/>
    </location>
</feature>
<comment type="caution">
    <text evidence="2">The sequence shown here is derived from an EMBL/GenBank/DDBJ whole genome shotgun (WGS) entry which is preliminary data.</text>
</comment>
<evidence type="ECO:0000256" key="1">
    <source>
        <dbReference type="SAM" id="MobiDB-lite"/>
    </source>
</evidence>
<evidence type="ECO:0000313" key="3">
    <source>
        <dbReference type="Proteomes" id="UP001186944"/>
    </source>
</evidence>
<evidence type="ECO:0000313" key="2">
    <source>
        <dbReference type="EMBL" id="KAK3097145.1"/>
    </source>
</evidence>